<keyword evidence="10 13" id="KW-0472">Membrane</keyword>
<comment type="similarity">
    <text evidence="2">Belongs to the ABC transporter superfamily. ABCB family. Multidrug resistance exporter (TC 3.A.1.201) subfamily.</text>
</comment>
<evidence type="ECO:0000256" key="11">
    <source>
        <dbReference type="ARBA" id="ARBA00023180"/>
    </source>
</evidence>
<dbReference type="STRING" id="188477.A0A433U8Q8"/>
<evidence type="ECO:0000256" key="7">
    <source>
        <dbReference type="ARBA" id="ARBA00022840"/>
    </source>
</evidence>
<keyword evidence="8" id="KW-1278">Translocase</keyword>
<dbReference type="InterPro" id="IPR011527">
    <property type="entry name" value="ABC1_TM_dom"/>
</dbReference>
<dbReference type="PANTHER" id="PTHR43394:SF27">
    <property type="entry name" value="ATP-DEPENDENT TRANSLOCASE ABCB1-LIKE"/>
    <property type="match status" value="1"/>
</dbReference>
<dbReference type="InterPro" id="IPR036640">
    <property type="entry name" value="ABC1_TM_sf"/>
</dbReference>
<accession>A0A433U8Q8</accession>
<evidence type="ECO:0000256" key="5">
    <source>
        <dbReference type="ARBA" id="ARBA00022737"/>
    </source>
</evidence>
<dbReference type="AlphaFoldDB" id="A0A433U8Q8"/>
<dbReference type="FunFam" id="3.40.50.300:FF:000205">
    <property type="entry name" value="ABC transporter B family member 4"/>
    <property type="match status" value="1"/>
</dbReference>
<evidence type="ECO:0000313" key="17">
    <source>
        <dbReference type="Proteomes" id="UP000271974"/>
    </source>
</evidence>
<dbReference type="Proteomes" id="UP000271974">
    <property type="component" value="Unassembled WGS sequence"/>
</dbReference>
<feature type="transmembrane region" description="Helical" evidence="13">
    <location>
        <begin position="703"/>
        <end position="723"/>
    </location>
</feature>
<dbReference type="CDD" id="cd18578">
    <property type="entry name" value="ABC_6TM_Pgp_ABCB1_D2_like"/>
    <property type="match status" value="1"/>
</dbReference>
<dbReference type="CDD" id="cd03249">
    <property type="entry name" value="ABC_MTABC3_MDL1_MDL2"/>
    <property type="match status" value="2"/>
</dbReference>
<dbReference type="GO" id="GO:0005524">
    <property type="term" value="F:ATP binding"/>
    <property type="evidence" value="ECO:0007669"/>
    <property type="project" value="UniProtKB-KW"/>
</dbReference>
<dbReference type="InterPro" id="IPR027417">
    <property type="entry name" value="P-loop_NTPase"/>
</dbReference>
<dbReference type="PANTHER" id="PTHR43394">
    <property type="entry name" value="ATP-DEPENDENT PERMEASE MDL1, MITOCHONDRIAL"/>
    <property type="match status" value="1"/>
</dbReference>
<dbReference type="EMBL" id="RQTK01000037">
    <property type="protein sequence ID" value="RUS90225.1"/>
    <property type="molecule type" value="Genomic_DNA"/>
</dbReference>
<dbReference type="OrthoDB" id="6500128at2759"/>
<keyword evidence="11" id="KW-0325">Glycoprotein</keyword>
<reference evidence="16 17" key="1">
    <citation type="submission" date="2019-01" db="EMBL/GenBank/DDBJ databases">
        <title>A draft genome assembly of the solar-powered sea slug Elysia chlorotica.</title>
        <authorList>
            <person name="Cai H."/>
            <person name="Li Q."/>
            <person name="Fang X."/>
            <person name="Li J."/>
            <person name="Curtis N.E."/>
            <person name="Altenburger A."/>
            <person name="Shibata T."/>
            <person name="Feng M."/>
            <person name="Maeda T."/>
            <person name="Schwartz J.A."/>
            <person name="Shigenobu S."/>
            <person name="Lundholm N."/>
            <person name="Nishiyama T."/>
            <person name="Yang H."/>
            <person name="Hasebe M."/>
            <person name="Li S."/>
            <person name="Pierce S.K."/>
            <person name="Wang J."/>
        </authorList>
    </citation>
    <scope>NUCLEOTIDE SEQUENCE [LARGE SCALE GENOMIC DNA]</scope>
    <source>
        <strain evidence="16">EC2010</strain>
        <tissue evidence="16">Whole organism of an adult</tissue>
    </source>
</reference>
<dbReference type="Gene3D" id="1.20.1560.10">
    <property type="entry name" value="ABC transporter type 1, transmembrane domain"/>
    <property type="match status" value="1"/>
</dbReference>
<feature type="transmembrane region" description="Helical" evidence="13">
    <location>
        <begin position="577"/>
        <end position="600"/>
    </location>
</feature>
<dbReference type="Gene3D" id="3.40.50.300">
    <property type="entry name" value="P-loop containing nucleotide triphosphate hydrolases"/>
    <property type="match status" value="2"/>
</dbReference>
<feature type="transmembrane region" description="Helical" evidence="13">
    <location>
        <begin position="665"/>
        <end position="691"/>
    </location>
</feature>
<evidence type="ECO:0008006" key="18">
    <source>
        <dbReference type="Google" id="ProtNLM"/>
    </source>
</evidence>
<dbReference type="PROSITE" id="PS50929">
    <property type="entry name" value="ABC_TM1F"/>
    <property type="match status" value="2"/>
</dbReference>
<dbReference type="SUPFAM" id="SSF52540">
    <property type="entry name" value="P-loop containing nucleoside triphosphate hydrolases"/>
    <property type="match status" value="2"/>
</dbReference>
<dbReference type="FunFam" id="3.40.50.300:FF:000479">
    <property type="entry name" value="Multidrug resistance protein 1A"/>
    <property type="match status" value="1"/>
</dbReference>
<dbReference type="InterPro" id="IPR003593">
    <property type="entry name" value="AAA+_ATPase"/>
</dbReference>
<evidence type="ECO:0000256" key="12">
    <source>
        <dbReference type="SAM" id="MobiDB-lite"/>
    </source>
</evidence>
<protein>
    <recommendedName>
        <fullName evidence="18">Bile salt export pump</fullName>
    </recommendedName>
</protein>
<keyword evidence="4 13" id="KW-0812">Transmembrane</keyword>
<sequence length="1005" mass="110809">MTTLERDSYSKAGTIAEEVFSSIRTVHAFGGEQKEVERYVSNLADAKRYGINKSLVLGIGWGVSWCAIYINWGVGFWYGGKLVRDDDYSVKDMMSVFLQALLGVLALGLAAPSAITINTGRAAAYAVFQILDRKSEIDSLSPHGLKPATLTGNIRMKGVHFCYPCRQNVKVLQGLDLDIKAGQTVALVGASGCGKSTAIQMLLRFYDPDQGQVCLDGVDIRDINIRWLRQNIGLVGQEPVLFATTIAENIRYGCEGVTDAEILNACKNANAYDFIMKMPDKLETHVGERGAQLSGGQKQRIAIARALVKNPKVLLLDEATSALDTESEVLVQDALQKASQGRTTVIIAHRLSTVRNADLIVALDKGKVVEYGTHDELMARKGLYFNLVSLQLREADKEDNSIDIFKEKEERKTNPDDVSAIYKSQYTQEDERKRGAEDEEEDVGYPHINNPVWRLIWRTDQSGLSSSSAFSDEDKSEQKDKVNEMALMVGGLGFVSLFAFFFQEYMFGLSGEALTLRMRRKMFKAILRQNIAWFDDPRHETGVLSSRLATETSVVQGALKTMASSVLISVGNLGTGLVISFVFGWQLALVLMVFVPVIILSGIITMRVMGGAYNEGKAVMEEVSKGAVATIDNIRTVAALAKEEAFAQVFSDRMWAPHKVNVKKAVSACAAFGVTQGMYYVTFAVCFWYGAELLKDDDIDYYDIFKVFGCIILSAMHLGRVVAFAPDANSAIKSARRIFALHEYIPPIDAYSEAGEKPDKGTFTFSGAHFRYPMRPDAKVLDGLHLTVEPGQTLALVGESGCGKSTTMQLIERFYEAEAGSIYLDRYELKSLNVQWLRSQIGLVSQEPILFDLSIAENIAYGDNTREVPMSEIIQAAKSANIHNFIVNLPDAYNTSVGKKGTQLSGGQKQRIAIARALVRNPKILLLDEATSALDTESEKIVQEALDKARAGRTCITIAHRLSTIKDADKIAVFKAGVVHESGTHEELMARNGLYYMLQMAQSRK</sequence>
<feature type="domain" description="ABC transmembrane type-1" evidence="15">
    <location>
        <begin position="1"/>
        <end position="119"/>
    </location>
</feature>
<dbReference type="Pfam" id="PF00664">
    <property type="entry name" value="ABC_membrane"/>
    <property type="match status" value="2"/>
</dbReference>
<proteinExistence type="inferred from homology"/>
<dbReference type="Pfam" id="PF00005">
    <property type="entry name" value="ABC_tran"/>
    <property type="match status" value="2"/>
</dbReference>
<feature type="domain" description="ABC transmembrane type-1" evidence="15">
    <location>
        <begin position="485"/>
        <end position="730"/>
    </location>
</feature>
<evidence type="ECO:0000256" key="2">
    <source>
        <dbReference type="ARBA" id="ARBA00007577"/>
    </source>
</evidence>
<dbReference type="InterPro" id="IPR017871">
    <property type="entry name" value="ABC_transporter-like_CS"/>
</dbReference>
<feature type="region of interest" description="Disordered" evidence="12">
    <location>
        <begin position="423"/>
        <end position="443"/>
    </location>
</feature>
<evidence type="ECO:0000256" key="8">
    <source>
        <dbReference type="ARBA" id="ARBA00022967"/>
    </source>
</evidence>
<dbReference type="GO" id="GO:0005743">
    <property type="term" value="C:mitochondrial inner membrane"/>
    <property type="evidence" value="ECO:0007669"/>
    <property type="project" value="TreeGrafter"/>
</dbReference>
<evidence type="ECO:0000256" key="4">
    <source>
        <dbReference type="ARBA" id="ARBA00022692"/>
    </source>
</evidence>
<dbReference type="PROSITE" id="PS50893">
    <property type="entry name" value="ABC_TRANSPORTER_2"/>
    <property type="match status" value="2"/>
</dbReference>
<organism evidence="16 17">
    <name type="scientific">Elysia chlorotica</name>
    <name type="common">Eastern emerald elysia</name>
    <name type="synonym">Sea slug</name>
    <dbReference type="NCBI Taxonomy" id="188477"/>
    <lineage>
        <taxon>Eukaryota</taxon>
        <taxon>Metazoa</taxon>
        <taxon>Spiralia</taxon>
        <taxon>Lophotrochozoa</taxon>
        <taxon>Mollusca</taxon>
        <taxon>Gastropoda</taxon>
        <taxon>Heterobranchia</taxon>
        <taxon>Euthyneura</taxon>
        <taxon>Panpulmonata</taxon>
        <taxon>Sacoglossa</taxon>
        <taxon>Placobranchoidea</taxon>
        <taxon>Plakobranchidae</taxon>
        <taxon>Elysia</taxon>
    </lineage>
</organism>
<evidence type="ECO:0000256" key="3">
    <source>
        <dbReference type="ARBA" id="ARBA00022448"/>
    </source>
</evidence>
<dbReference type="InterPro" id="IPR039421">
    <property type="entry name" value="Type_1_exporter"/>
</dbReference>
<feature type="transmembrane region" description="Helical" evidence="13">
    <location>
        <begin position="94"/>
        <end position="115"/>
    </location>
</feature>
<feature type="transmembrane region" description="Helical" evidence="13">
    <location>
        <begin position="485"/>
        <end position="502"/>
    </location>
</feature>
<evidence type="ECO:0000256" key="13">
    <source>
        <dbReference type="SAM" id="Phobius"/>
    </source>
</evidence>
<evidence type="ECO:0000313" key="16">
    <source>
        <dbReference type="EMBL" id="RUS90225.1"/>
    </source>
</evidence>
<evidence type="ECO:0000259" key="15">
    <source>
        <dbReference type="PROSITE" id="PS50929"/>
    </source>
</evidence>
<keyword evidence="5" id="KW-0677">Repeat</keyword>
<feature type="domain" description="ABC transporter" evidence="14">
    <location>
        <begin position="154"/>
        <end position="390"/>
    </location>
</feature>
<evidence type="ECO:0000259" key="14">
    <source>
        <dbReference type="PROSITE" id="PS50893"/>
    </source>
</evidence>
<name>A0A433U8Q8_ELYCH</name>
<evidence type="ECO:0000256" key="10">
    <source>
        <dbReference type="ARBA" id="ARBA00023136"/>
    </source>
</evidence>
<dbReference type="SMART" id="SM00382">
    <property type="entry name" value="AAA"/>
    <property type="match status" value="2"/>
</dbReference>
<dbReference type="PROSITE" id="PS00211">
    <property type="entry name" value="ABC_TRANSPORTER_1"/>
    <property type="match status" value="2"/>
</dbReference>
<evidence type="ECO:0000256" key="6">
    <source>
        <dbReference type="ARBA" id="ARBA00022741"/>
    </source>
</evidence>
<keyword evidence="9 13" id="KW-1133">Transmembrane helix</keyword>
<keyword evidence="17" id="KW-1185">Reference proteome</keyword>
<dbReference type="SUPFAM" id="SSF90123">
    <property type="entry name" value="ABC transporter transmembrane region"/>
    <property type="match status" value="2"/>
</dbReference>
<gene>
    <name evidence="16" type="ORF">EGW08_002006</name>
</gene>
<dbReference type="InterPro" id="IPR003439">
    <property type="entry name" value="ABC_transporter-like_ATP-bd"/>
</dbReference>
<feature type="transmembrane region" description="Helical" evidence="13">
    <location>
        <begin position="55"/>
        <end position="74"/>
    </location>
</feature>
<keyword evidence="6" id="KW-0547">Nucleotide-binding</keyword>
<feature type="domain" description="ABC transporter" evidence="14">
    <location>
        <begin position="763"/>
        <end position="1001"/>
    </location>
</feature>
<dbReference type="GO" id="GO:0015421">
    <property type="term" value="F:ABC-type oligopeptide transporter activity"/>
    <property type="evidence" value="ECO:0007669"/>
    <property type="project" value="TreeGrafter"/>
</dbReference>
<keyword evidence="7" id="KW-0067">ATP-binding</keyword>
<comment type="subcellular location">
    <subcellularLocation>
        <location evidence="1">Membrane</location>
        <topology evidence="1">Multi-pass membrane protein</topology>
    </subcellularLocation>
</comment>
<keyword evidence="3" id="KW-0813">Transport</keyword>
<dbReference type="GO" id="GO:0090374">
    <property type="term" value="P:oligopeptide export from mitochondrion"/>
    <property type="evidence" value="ECO:0007669"/>
    <property type="project" value="TreeGrafter"/>
</dbReference>
<evidence type="ECO:0000256" key="1">
    <source>
        <dbReference type="ARBA" id="ARBA00004141"/>
    </source>
</evidence>
<evidence type="ECO:0000256" key="9">
    <source>
        <dbReference type="ARBA" id="ARBA00022989"/>
    </source>
</evidence>
<comment type="caution">
    <text evidence="16">The sequence shown here is derived from an EMBL/GenBank/DDBJ whole genome shotgun (WGS) entry which is preliminary data.</text>
</comment>
<dbReference type="GO" id="GO:0016887">
    <property type="term" value="F:ATP hydrolysis activity"/>
    <property type="evidence" value="ECO:0007669"/>
    <property type="project" value="InterPro"/>
</dbReference>